<dbReference type="Proteomes" id="UP001217838">
    <property type="component" value="Unassembled WGS sequence"/>
</dbReference>
<proteinExistence type="predicted"/>
<protein>
    <submittedName>
        <fullName evidence="3">Uncharacterized protein</fullName>
    </submittedName>
</protein>
<evidence type="ECO:0000256" key="1">
    <source>
        <dbReference type="SAM" id="MobiDB-lite"/>
    </source>
</evidence>
<feature type="signal peptide" evidence="2">
    <location>
        <begin position="1"/>
        <end position="22"/>
    </location>
</feature>
<accession>A0ABT5BBK1</accession>
<feature type="chain" id="PRO_5046075704" evidence="2">
    <location>
        <begin position="23"/>
        <end position="355"/>
    </location>
</feature>
<comment type="caution">
    <text evidence="3">The sequence shown here is derived from an EMBL/GenBank/DDBJ whole genome shotgun (WGS) entry which is preliminary data.</text>
</comment>
<dbReference type="EMBL" id="JAQNDN010000013">
    <property type="protein sequence ID" value="MDC0671103.1"/>
    <property type="molecule type" value="Genomic_DNA"/>
</dbReference>
<sequence length="355" mass="37601">MWRLYSGLAAVLVADAASAAAAAPASSRPAVEFRWDAPAGCPAEAEVVAELERLLGGPLATRTGPRLTAIARVRQEPAGGFDLRLWTVSDEGTLQRSITHAQCDALARAGALIAAMAIDPSVLERMAEGTDAAEVAAEAKTVEDAEPPPEPPPLEPAEPEPVEPEPAKIEPAKPEPAEPPAKKKRRVRGGLRLGAGLSFGDLPGVGALLRLTPALIWPRARLEFEVGYGPVRRARFDDPPERGADLQLTVGAVRGCPLLHARKLEFPLCAGLEVGAMYGRGVGYPITSDARQLFVALHLAPGVFYAPHPRIAVGAIVEGAVHIARPRFVIDNFGQIYRTAVASVRALLAVEVRFP</sequence>
<evidence type="ECO:0000313" key="4">
    <source>
        <dbReference type="Proteomes" id="UP001217838"/>
    </source>
</evidence>
<evidence type="ECO:0000256" key="2">
    <source>
        <dbReference type="SAM" id="SignalP"/>
    </source>
</evidence>
<keyword evidence="2" id="KW-0732">Signal</keyword>
<feature type="compositionally biased region" description="Low complexity" evidence="1">
    <location>
        <begin position="129"/>
        <end position="139"/>
    </location>
</feature>
<feature type="region of interest" description="Disordered" evidence="1">
    <location>
        <begin position="129"/>
        <end position="186"/>
    </location>
</feature>
<name>A0ABT5BBK1_9BACT</name>
<keyword evidence="4" id="KW-1185">Reference proteome</keyword>
<gene>
    <name evidence="3" type="ORF">POL58_25325</name>
</gene>
<organism evidence="3 4">
    <name type="scientific">Nannocystis radixulma</name>
    <dbReference type="NCBI Taxonomy" id="2995305"/>
    <lineage>
        <taxon>Bacteria</taxon>
        <taxon>Pseudomonadati</taxon>
        <taxon>Myxococcota</taxon>
        <taxon>Polyangia</taxon>
        <taxon>Nannocystales</taxon>
        <taxon>Nannocystaceae</taxon>
        <taxon>Nannocystis</taxon>
    </lineage>
</organism>
<feature type="compositionally biased region" description="Basic and acidic residues" evidence="1">
    <location>
        <begin position="165"/>
        <end position="176"/>
    </location>
</feature>
<reference evidence="3 4" key="1">
    <citation type="submission" date="2022-11" db="EMBL/GenBank/DDBJ databases">
        <title>Minimal conservation of predation-associated metabolite biosynthetic gene clusters underscores biosynthetic potential of Myxococcota including descriptions for ten novel species: Archangium lansinium sp. nov., Myxococcus landrumus sp. nov., Nannocystis bai.</title>
        <authorList>
            <person name="Ahearne A."/>
            <person name="Stevens C."/>
            <person name="Dowd S."/>
        </authorList>
    </citation>
    <scope>NUCLEOTIDE SEQUENCE [LARGE SCALE GENOMIC DNA]</scope>
    <source>
        <strain evidence="3 4">NCELM</strain>
    </source>
</reference>
<evidence type="ECO:0000313" key="3">
    <source>
        <dbReference type="EMBL" id="MDC0671103.1"/>
    </source>
</evidence>